<dbReference type="PATRIC" id="fig|178901.16.peg.3269"/>
<dbReference type="SUPFAM" id="SSF55347">
    <property type="entry name" value="Glyceraldehyde-3-phosphate dehydrogenase-like, C-terminal domain"/>
    <property type="match status" value="1"/>
</dbReference>
<dbReference type="NCBIfam" id="TIGR04380">
    <property type="entry name" value="myo_inos_iolG"/>
    <property type="match status" value="1"/>
</dbReference>
<dbReference type="PANTHER" id="PTHR42840:SF3">
    <property type="entry name" value="BINDING ROSSMANN FOLD OXIDOREDUCTASE, PUTATIVE (AFU_ORTHOLOGUE AFUA_2G10240)-RELATED"/>
    <property type="match status" value="1"/>
</dbReference>
<dbReference type="PANTHER" id="PTHR42840">
    <property type="entry name" value="NAD(P)-BINDING ROSSMANN-FOLD SUPERFAMILY PROTEIN-RELATED"/>
    <property type="match status" value="1"/>
</dbReference>
<dbReference type="GO" id="GO:0050112">
    <property type="term" value="F:inositol 2-dehydrogenase (NAD+) activity"/>
    <property type="evidence" value="ECO:0007669"/>
    <property type="project" value="UniProtKB-EC"/>
</dbReference>
<accession>A0A177G602</accession>
<proteinExistence type="inferred from homology"/>
<dbReference type="InterPro" id="IPR000683">
    <property type="entry name" value="Gfo/Idh/MocA-like_OxRdtase_N"/>
</dbReference>
<dbReference type="SUPFAM" id="SSF51735">
    <property type="entry name" value="NAD(P)-binding Rossmann-fold domains"/>
    <property type="match status" value="1"/>
</dbReference>
<evidence type="ECO:0000313" key="6">
    <source>
        <dbReference type="Proteomes" id="UP000077349"/>
    </source>
</evidence>
<dbReference type="AlphaFoldDB" id="A0A177G602"/>
<keyword evidence="2 5" id="KW-0560">Oxidoreductase</keyword>
<dbReference type="Gene3D" id="3.40.50.720">
    <property type="entry name" value="NAD(P)-binding Rossmann-like Domain"/>
    <property type="match status" value="1"/>
</dbReference>
<dbReference type="InterPro" id="IPR055170">
    <property type="entry name" value="GFO_IDH_MocA-like_dom"/>
</dbReference>
<comment type="caution">
    <text evidence="5">The sequence shown here is derived from an EMBL/GenBank/DDBJ whole genome shotgun (WGS) entry which is preliminary data.</text>
</comment>
<feature type="domain" description="GFO/IDH/MocA-like oxidoreductase" evidence="4">
    <location>
        <begin position="129"/>
        <end position="249"/>
    </location>
</feature>
<dbReference type="Gene3D" id="3.30.360.10">
    <property type="entry name" value="Dihydrodipicolinate Reductase, domain 2"/>
    <property type="match status" value="1"/>
</dbReference>
<comment type="similarity">
    <text evidence="1">Belongs to the Gfo/Idh/MocA family.</text>
</comment>
<dbReference type="GO" id="GO:0000166">
    <property type="term" value="F:nucleotide binding"/>
    <property type="evidence" value="ECO:0007669"/>
    <property type="project" value="InterPro"/>
</dbReference>
<sequence>MLGIGVLGCGRIGAMHAANIAAHARARVAAVYDINRAAAQAVSDATGAPVMASAEEVFTLPDVDAVLIATATDTHADLLEQALAAGKPVLCEKPIDLSLERVDRCATAIAHTTLPVQIGFVRRFDPGHRAVFEAVRNGTIGELHQLIVTSRDPGFPPEAYLEKSGGILRDMTIHDFDMARFILGEEPTRVFAVGSRLADPVLMNALDDEDTITVVMTTSSGKQAILINSREATYGYDQRVEAFGSLGMAVSENRRPHHMVLSGSTFTDHAAPLLNFFIERYREAFDAEIDAFVDAVENSTLVAVSYNDGRQALVLAEAALKSLQEGRIVDVSEIG</sequence>
<evidence type="ECO:0000259" key="4">
    <source>
        <dbReference type="Pfam" id="PF22725"/>
    </source>
</evidence>
<feature type="domain" description="Gfo/Idh/MocA-like oxidoreductase N-terminal" evidence="3">
    <location>
        <begin position="3"/>
        <end position="120"/>
    </location>
</feature>
<organism evidence="5 6">
    <name type="scientific">Acetobacter malorum</name>
    <dbReference type="NCBI Taxonomy" id="178901"/>
    <lineage>
        <taxon>Bacteria</taxon>
        <taxon>Pseudomonadati</taxon>
        <taxon>Pseudomonadota</taxon>
        <taxon>Alphaproteobacteria</taxon>
        <taxon>Acetobacterales</taxon>
        <taxon>Acetobacteraceae</taxon>
        <taxon>Acetobacter</taxon>
    </lineage>
</organism>
<dbReference type="InterPro" id="IPR036291">
    <property type="entry name" value="NAD(P)-bd_dom_sf"/>
</dbReference>
<dbReference type="GO" id="GO:0005737">
    <property type="term" value="C:cytoplasm"/>
    <property type="evidence" value="ECO:0007669"/>
    <property type="project" value="TreeGrafter"/>
</dbReference>
<evidence type="ECO:0000259" key="3">
    <source>
        <dbReference type="Pfam" id="PF01408"/>
    </source>
</evidence>
<dbReference type="Proteomes" id="UP000077349">
    <property type="component" value="Unassembled WGS sequence"/>
</dbReference>
<dbReference type="EC" id="1.1.1.18" evidence="5"/>
<evidence type="ECO:0000256" key="2">
    <source>
        <dbReference type="ARBA" id="ARBA00023002"/>
    </source>
</evidence>
<evidence type="ECO:0000313" key="5">
    <source>
        <dbReference type="EMBL" id="OAG75743.1"/>
    </source>
</evidence>
<evidence type="ECO:0000256" key="1">
    <source>
        <dbReference type="ARBA" id="ARBA00010928"/>
    </source>
</evidence>
<dbReference type="Pfam" id="PF22725">
    <property type="entry name" value="GFO_IDH_MocA_C3"/>
    <property type="match status" value="1"/>
</dbReference>
<dbReference type="GO" id="GO:0006740">
    <property type="term" value="P:NADPH regeneration"/>
    <property type="evidence" value="ECO:0007669"/>
    <property type="project" value="TreeGrafter"/>
</dbReference>
<protein>
    <submittedName>
        <fullName evidence="5">Myo-inositol 2-dehydrogenase</fullName>
        <ecNumber evidence="5">1.1.1.18</ecNumber>
    </submittedName>
</protein>
<dbReference type="InterPro" id="IPR030827">
    <property type="entry name" value="Myo_inos_IolG"/>
</dbReference>
<dbReference type="Pfam" id="PF01408">
    <property type="entry name" value="GFO_IDH_MocA"/>
    <property type="match status" value="1"/>
</dbReference>
<dbReference type="EMBL" id="LVHD01000021">
    <property type="protein sequence ID" value="OAG75743.1"/>
    <property type="molecule type" value="Genomic_DNA"/>
</dbReference>
<name>A0A177G602_9PROT</name>
<reference evidence="5 6" key="1">
    <citation type="submission" date="2016-03" db="EMBL/GenBank/DDBJ databases">
        <title>Draft genome sequence of Acetobacter malorum CECT 7742, a strain isolated from strawberry vinegar.</title>
        <authorList>
            <person name="Sainz F."/>
            <person name="Mas A."/>
            <person name="Torija M.J."/>
        </authorList>
    </citation>
    <scope>NUCLEOTIDE SEQUENCE [LARGE SCALE GENOMIC DNA]</scope>
    <source>
        <strain evidence="5 6">CECT 7742</strain>
    </source>
</reference>
<gene>
    <name evidence="5" type="ORF">Amal_03078</name>
</gene>